<gene>
    <name evidence="2" type="ORF">PACTADRAFT_48172</name>
</gene>
<evidence type="ECO:0000313" key="3">
    <source>
        <dbReference type="Proteomes" id="UP000094236"/>
    </source>
</evidence>
<dbReference type="EMBL" id="KV454011">
    <property type="protein sequence ID" value="ODV98403.1"/>
    <property type="molecule type" value="Genomic_DNA"/>
</dbReference>
<reference evidence="3" key="1">
    <citation type="submission" date="2016-05" db="EMBL/GenBank/DDBJ databases">
        <title>Comparative genomics of biotechnologically important yeasts.</title>
        <authorList>
            <consortium name="DOE Joint Genome Institute"/>
            <person name="Riley R."/>
            <person name="Haridas S."/>
            <person name="Wolfe K.H."/>
            <person name="Lopes M.R."/>
            <person name="Hittinger C.T."/>
            <person name="Goker M."/>
            <person name="Salamov A."/>
            <person name="Wisecaver J."/>
            <person name="Long T.M."/>
            <person name="Aerts A.L."/>
            <person name="Barry K."/>
            <person name="Choi C."/>
            <person name="Clum A."/>
            <person name="Coughlan A.Y."/>
            <person name="Deshpande S."/>
            <person name="Douglass A.P."/>
            <person name="Hanson S.J."/>
            <person name="Klenk H.-P."/>
            <person name="Labutti K."/>
            <person name="Lapidus A."/>
            <person name="Lindquist E."/>
            <person name="Lipzen A."/>
            <person name="Meier-Kolthoff J.P."/>
            <person name="Ohm R.A."/>
            <person name="Otillar R.P."/>
            <person name="Pangilinan J."/>
            <person name="Peng Y."/>
            <person name="Rokas A."/>
            <person name="Rosa C.A."/>
            <person name="Scheuner C."/>
            <person name="Sibirny A.A."/>
            <person name="Slot J.C."/>
            <person name="Stielow J.B."/>
            <person name="Sun H."/>
            <person name="Kurtzman C.P."/>
            <person name="Blackwell M."/>
            <person name="Grigoriev I.V."/>
            <person name="Jeffries T.W."/>
        </authorList>
    </citation>
    <scope>NUCLEOTIDE SEQUENCE [LARGE SCALE GENOMIC DNA]</scope>
    <source>
        <strain evidence="3">NRRL Y-2460</strain>
    </source>
</reference>
<dbReference type="Proteomes" id="UP000094236">
    <property type="component" value="Unassembled WGS sequence"/>
</dbReference>
<dbReference type="OrthoDB" id="3976101at2759"/>
<dbReference type="AlphaFoldDB" id="A0A1E4U321"/>
<keyword evidence="3" id="KW-1185">Reference proteome</keyword>
<dbReference type="PROSITE" id="PS50181">
    <property type="entry name" value="FBOX"/>
    <property type="match status" value="1"/>
</dbReference>
<evidence type="ECO:0000313" key="2">
    <source>
        <dbReference type="EMBL" id="ODV98403.1"/>
    </source>
</evidence>
<organism evidence="2 3">
    <name type="scientific">Pachysolen tannophilus NRRL Y-2460</name>
    <dbReference type="NCBI Taxonomy" id="669874"/>
    <lineage>
        <taxon>Eukaryota</taxon>
        <taxon>Fungi</taxon>
        <taxon>Dikarya</taxon>
        <taxon>Ascomycota</taxon>
        <taxon>Saccharomycotina</taxon>
        <taxon>Pichiomycetes</taxon>
        <taxon>Pachysolenaceae</taxon>
        <taxon>Pachysolen</taxon>
    </lineage>
</organism>
<evidence type="ECO:0000259" key="1">
    <source>
        <dbReference type="PROSITE" id="PS50181"/>
    </source>
</evidence>
<dbReference type="STRING" id="669874.A0A1E4U321"/>
<sequence length="598" mass="69454">MVAVKKVKAVNFESLPDDIISKIIKRLAQQSKFQLLQTNYKLYTLVLPALYQNLLFKSDCNGFLADDYDCCKYTIVSGSSNILADKRLNDLIFKTRQDILLQSLKVNEEILPYVEKVVIFNYENVNVELANLLQAKSINLQTYLNFNNNFNLSFPNSFHSLTTCMINHCYELSKLPLSVKNLTINFQDSFKDEIKVVTDLAVDKDYCLKILFGLDSLYLSFDELSTLNFLKFIIEFLKPPNGKLFQFKSLKFIYYHGFNDYNLHLRNLMSDFLFKYVDLSILKSLEITMGCDYDLNCSCLTEFVDELSGLTNLKEKNSNFSTNLKILSFIEKTLHKDHSFIEKFDINLGRFIYNLDPKISSNLETLIIHHNPPTDGNIENNVEGNFLRRKKLYSKFLPILQNLKTLISPSFMNSCSCYEVITSELLWNGCRCEFCEVHLSIFDTFIMNHCYYDEATGLMKDVISPRFFSIAANYLNQRLLNYDNLEQNCSNLQCLSYPFFSKSWDFHNTGSKKTTKFEHHYEYDEDFVCKFNQSAFEALVKVMSHFMEAYVDNCVDLLPKLKTCILGGVFYKINSERKIINVFDDVGCEKNIIGPHDI</sequence>
<accession>A0A1E4U321</accession>
<feature type="domain" description="F-box" evidence="1">
    <location>
        <begin position="9"/>
        <end position="54"/>
    </location>
</feature>
<proteinExistence type="predicted"/>
<protein>
    <recommendedName>
        <fullName evidence="1">F-box domain-containing protein</fullName>
    </recommendedName>
</protein>
<dbReference type="InterPro" id="IPR001810">
    <property type="entry name" value="F-box_dom"/>
</dbReference>
<name>A0A1E4U321_PACTA</name>